<feature type="region of interest" description="Disordered" evidence="1">
    <location>
        <begin position="284"/>
        <end position="306"/>
    </location>
</feature>
<dbReference type="EMBL" id="JAPQKH010000005">
    <property type="protein sequence ID" value="KAJ5097530.1"/>
    <property type="molecule type" value="Genomic_DNA"/>
</dbReference>
<protein>
    <recommendedName>
        <fullName evidence="4">Vacuolar protein sorting-associated protein 62</fullName>
    </recommendedName>
</protein>
<reference evidence="2" key="1">
    <citation type="submission" date="2022-11" db="EMBL/GenBank/DDBJ databases">
        <authorList>
            <person name="Petersen C."/>
        </authorList>
    </citation>
    <scope>NUCLEOTIDE SEQUENCE</scope>
    <source>
        <strain evidence="2">IBT 30069</strain>
    </source>
</reference>
<name>A0A9W9K958_9EURO</name>
<dbReference type="OrthoDB" id="188042at2759"/>
<feature type="region of interest" description="Disordered" evidence="1">
    <location>
        <begin position="196"/>
        <end position="215"/>
    </location>
</feature>
<keyword evidence="3" id="KW-1185">Reference proteome</keyword>
<dbReference type="AlphaFoldDB" id="A0A9W9K958"/>
<evidence type="ECO:0000313" key="3">
    <source>
        <dbReference type="Proteomes" id="UP001149165"/>
    </source>
</evidence>
<accession>A0A9W9K958</accession>
<dbReference type="InterPro" id="IPR009291">
    <property type="entry name" value="Vps62"/>
</dbReference>
<organism evidence="2 3">
    <name type="scientific">Penicillium angulare</name>
    <dbReference type="NCBI Taxonomy" id="116970"/>
    <lineage>
        <taxon>Eukaryota</taxon>
        <taxon>Fungi</taxon>
        <taxon>Dikarya</taxon>
        <taxon>Ascomycota</taxon>
        <taxon>Pezizomycotina</taxon>
        <taxon>Eurotiomycetes</taxon>
        <taxon>Eurotiomycetidae</taxon>
        <taxon>Eurotiales</taxon>
        <taxon>Aspergillaceae</taxon>
        <taxon>Penicillium</taxon>
    </lineage>
</organism>
<evidence type="ECO:0000256" key="1">
    <source>
        <dbReference type="SAM" id="MobiDB-lite"/>
    </source>
</evidence>
<dbReference type="PANTHER" id="PTHR48172">
    <property type="match status" value="1"/>
</dbReference>
<gene>
    <name evidence="2" type="ORF">N7456_008251</name>
</gene>
<reference evidence="2" key="2">
    <citation type="journal article" date="2023" name="IMA Fungus">
        <title>Comparative genomic study of the Penicillium genus elucidates a diverse pangenome and 15 lateral gene transfer events.</title>
        <authorList>
            <person name="Petersen C."/>
            <person name="Sorensen T."/>
            <person name="Nielsen M.R."/>
            <person name="Sondergaard T.E."/>
            <person name="Sorensen J.L."/>
            <person name="Fitzpatrick D.A."/>
            <person name="Frisvad J.C."/>
            <person name="Nielsen K.L."/>
        </authorList>
    </citation>
    <scope>NUCLEOTIDE SEQUENCE</scope>
    <source>
        <strain evidence="2">IBT 30069</strain>
    </source>
</reference>
<comment type="caution">
    <text evidence="2">The sequence shown here is derived from an EMBL/GenBank/DDBJ whole genome shotgun (WGS) entry which is preliminary data.</text>
</comment>
<proteinExistence type="predicted"/>
<dbReference type="Proteomes" id="UP001149165">
    <property type="component" value="Unassembled WGS sequence"/>
</dbReference>
<evidence type="ECO:0000313" key="2">
    <source>
        <dbReference type="EMBL" id="KAJ5097530.1"/>
    </source>
</evidence>
<evidence type="ECO:0008006" key="4">
    <source>
        <dbReference type="Google" id="ProtNLM"/>
    </source>
</evidence>
<sequence>MTRKARIAIATLSTLIIYVSLNSLARAVKPSAFIWYAEDREEASWMATSHSWFDRKSCRWLGICGAAHLQTAHGPYGHRNANAAAAAAAVSESESEISNNADPWRSFWFGGANQSEWDADERAKREIPDYVFDYAPLVHLYSGEQFWPGDIAEHLYHTTPMLNYTPIQAEWDHPTLSNLDQLNQWIPRQVYLTSNDDPQSRPPWLEGEKNIPQSSDGITEMAWADWDGRVDGRIPGDTEEDRAQWTDLRRFDNEPEPIDQEDFQSQIPLLEESSEAEEYLRQDFPQGKESSKAEEDLYQEPPLQEELSKAEEYLHRELRKRYGGKKIEEPSIQGTGGRSDAPAILLVMDKGNGVVDAFWFFFYSFNLGNTVANVRFGNHVGDWEHCLVRFHDGQPKALFFSAHTAGEAYRYEAVEKIGQRPVIFSAEGSHAMYATPGVHPYVLPWGLLHDVTDRGPLWDPLLNSHAYTYDYDNDTLLSSTTTPNSPTEWFYFRGHWGDKFYPLGDSRQYRFAGQYHYVNGPIGPRFKHLNRRKVCQGPDKAVCVIKDWIGEPRRIPRWGLTGE</sequence>
<dbReference type="PANTHER" id="PTHR48172:SF2">
    <property type="entry name" value="VACUOLAR PROTEIN SORTING PROTEIN 62"/>
    <property type="match status" value="1"/>
</dbReference>
<dbReference type="Pfam" id="PF06101">
    <property type="entry name" value="Vps62"/>
    <property type="match status" value="1"/>
</dbReference>